<dbReference type="Proteomes" id="UP000694888">
    <property type="component" value="Unplaced"/>
</dbReference>
<evidence type="ECO:0000256" key="2">
    <source>
        <dbReference type="SAM" id="Phobius"/>
    </source>
</evidence>
<organism evidence="3 4">
    <name type="scientific">Aplysia californica</name>
    <name type="common">California sea hare</name>
    <dbReference type="NCBI Taxonomy" id="6500"/>
    <lineage>
        <taxon>Eukaryota</taxon>
        <taxon>Metazoa</taxon>
        <taxon>Spiralia</taxon>
        <taxon>Lophotrochozoa</taxon>
        <taxon>Mollusca</taxon>
        <taxon>Gastropoda</taxon>
        <taxon>Heterobranchia</taxon>
        <taxon>Euthyneura</taxon>
        <taxon>Tectipleura</taxon>
        <taxon>Aplysiida</taxon>
        <taxon>Aplysioidea</taxon>
        <taxon>Aplysiidae</taxon>
        <taxon>Aplysia</taxon>
    </lineage>
</organism>
<feature type="transmembrane region" description="Helical" evidence="2">
    <location>
        <begin position="78"/>
        <end position="100"/>
    </location>
</feature>
<protein>
    <submittedName>
        <fullName evidence="4">Disintegrin and metalloproteinase domain-containing protein 17</fullName>
    </submittedName>
</protein>
<sequence>MMSCICDDDKSMCFRCCKKPGGACQVTGGALPTGRPCNYGTCVVGVCEKGKPGNIRRFFSFIEKLDSSTLVAFMKSNIVGTIIVFSLLVWVPASWTVSCIDKRNERKSHMLTNLEEPVRFKESSARRAHNFEESGRYNPGRRPLDPPPTYRRDYEHLPPILREEDIYLLNDSNGPAQKESVL</sequence>
<proteinExistence type="predicted"/>
<keyword evidence="4" id="KW-0645">Protease</keyword>
<keyword evidence="4" id="KW-0482">Metalloprotease</keyword>
<reference evidence="4" key="1">
    <citation type="submission" date="2025-08" db="UniProtKB">
        <authorList>
            <consortium name="RefSeq"/>
        </authorList>
    </citation>
    <scope>IDENTIFICATION</scope>
</reference>
<keyword evidence="3" id="KW-1185">Reference proteome</keyword>
<dbReference type="GeneID" id="106013574"/>
<evidence type="ECO:0000313" key="4">
    <source>
        <dbReference type="RefSeq" id="XP_012945150.1"/>
    </source>
</evidence>
<keyword evidence="2" id="KW-0472">Membrane</keyword>
<keyword evidence="2" id="KW-1133">Transmembrane helix</keyword>
<keyword evidence="4" id="KW-0378">Hydrolase</keyword>
<evidence type="ECO:0000313" key="3">
    <source>
        <dbReference type="Proteomes" id="UP000694888"/>
    </source>
</evidence>
<evidence type="ECO:0000256" key="1">
    <source>
        <dbReference type="SAM" id="MobiDB-lite"/>
    </source>
</evidence>
<dbReference type="GO" id="GO:0008237">
    <property type="term" value="F:metallopeptidase activity"/>
    <property type="evidence" value="ECO:0007669"/>
    <property type="project" value="UniProtKB-KW"/>
</dbReference>
<accession>A0ABM1ACN0</accession>
<gene>
    <name evidence="4" type="primary">LOC106013574</name>
</gene>
<dbReference type="RefSeq" id="XP_012945150.1">
    <property type="nucleotide sequence ID" value="XM_013089696.2"/>
</dbReference>
<keyword evidence="2" id="KW-0812">Transmembrane</keyword>
<feature type="region of interest" description="Disordered" evidence="1">
    <location>
        <begin position="129"/>
        <end position="151"/>
    </location>
</feature>
<name>A0ABM1ACN0_APLCA</name>